<evidence type="ECO:0000256" key="3">
    <source>
        <dbReference type="ARBA" id="ARBA00005446"/>
    </source>
</evidence>
<evidence type="ECO:0000256" key="8">
    <source>
        <dbReference type="ARBA" id="ARBA00022741"/>
    </source>
</evidence>
<keyword evidence="15" id="KW-0234">DNA repair</keyword>
<evidence type="ECO:0000256" key="17">
    <source>
        <dbReference type="ARBA" id="ARBA00023242"/>
    </source>
</evidence>
<evidence type="ECO:0000256" key="7">
    <source>
        <dbReference type="ARBA" id="ARBA00022723"/>
    </source>
</evidence>
<feature type="compositionally biased region" description="Basic and acidic residues" evidence="26">
    <location>
        <begin position="626"/>
        <end position="641"/>
    </location>
</feature>
<dbReference type="GO" id="GO:0006355">
    <property type="term" value="P:regulation of DNA-templated transcription"/>
    <property type="evidence" value="ECO:0007669"/>
    <property type="project" value="InterPro"/>
</dbReference>
<dbReference type="Pfam" id="PF08236">
    <property type="entry name" value="SRI"/>
    <property type="match status" value="1"/>
</dbReference>
<evidence type="ECO:0000256" key="15">
    <source>
        <dbReference type="ARBA" id="ARBA00023204"/>
    </source>
</evidence>
<evidence type="ECO:0000256" key="1">
    <source>
        <dbReference type="ARBA" id="ARBA00001947"/>
    </source>
</evidence>
<dbReference type="InterPro" id="IPR002464">
    <property type="entry name" value="DNA/RNA_helicase_DEAH_CS"/>
</dbReference>
<dbReference type="PROSITE" id="PS51192">
    <property type="entry name" value="HELICASE_ATP_BIND_1"/>
    <property type="match status" value="1"/>
</dbReference>
<evidence type="ECO:0000256" key="13">
    <source>
        <dbReference type="ARBA" id="ARBA00022840"/>
    </source>
</evidence>
<dbReference type="GO" id="GO:0005737">
    <property type="term" value="C:cytoplasm"/>
    <property type="evidence" value="ECO:0007669"/>
    <property type="project" value="TreeGrafter"/>
</dbReference>
<dbReference type="SUPFAM" id="SSF52540">
    <property type="entry name" value="P-loop containing nucleoside triphosphate hydrolases"/>
    <property type="match status" value="1"/>
</dbReference>
<dbReference type="GO" id="GO:0043138">
    <property type="term" value="F:3'-5' DNA helicase activity"/>
    <property type="evidence" value="ECO:0007669"/>
    <property type="project" value="UniProtKB-EC"/>
</dbReference>
<feature type="region of interest" description="Disordered" evidence="26">
    <location>
        <begin position="603"/>
        <end position="675"/>
    </location>
</feature>
<evidence type="ECO:0000256" key="20">
    <source>
        <dbReference type="ARBA" id="ARBA00034808"/>
    </source>
</evidence>
<feature type="domain" description="Helicase C-terminal" evidence="28">
    <location>
        <begin position="240"/>
        <end position="403"/>
    </location>
</feature>
<evidence type="ECO:0000256" key="19">
    <source>
        <dbReference type="ARBA" id="ARBA00034617"/>
    </source>
</evidence>
<dbReference type="RefSeq" id="XP_022445305.1">
    <property type="nucleotide sequence ID" value="XM_022589597.2"/>
</dbReference>
<dbReference type="InterPro" id="IPR014001">
    <property type="entry name" value="Helicase_ATP-bd"/>
</dbReference>
<comment type="cofactor">
    <cofactor evidence="1">
        <name>Zn(2+)</name>
        <dbReference type="ChEBI" id="CHEBI:29105"/>
    </cofactor>
</comment>
<dbReference type="FunFam" id="3.40.50.300:FF:000444">
    <property type="entry name" value="ATP-dependent DNA helicase"/>
    <property type="match status" value="1"/>
</dbReference>
<dbReference type="InterPro" id="IPR010716">
    <property type="entry name" value="RECQ5"/>
</dbReference>
<dbReference type="Pfam" id="PF00271">
    <property type="entry name" value="Helicase_C"/>
    <property type="match status" value="1"/>
</dbReference>
<keyword evidence="29" id="KW-1185">Reference proteome</keyword>
<dbReference type="CDD" id="cd18014">
    <property type="entry name" value="DEXHc_RecQ5"/>
    <property type="match status" value="1"/>
</dbReference>
<dbReference type="Gene3D" id="3.40.50.300">
    <property type="entry name" value="P-loop containing nucleotide triphosphate hydrolases"/>
    <property type="match status" value="2"/>
</dbReference>
<evidence type="ECO:0000313" key="30">
    <source>
        <dbReference type="RefSeq" id="XP_022445305.1"/>
    </source>
</evidence>
<evidence type="ECO:0000256" key="23">
    <source>
        <dbReference type="ARBA" id="ARBA00076757"/>
    </source>
</evidence>
<dbReference type="GO" id="GO:0010605">
    <property type="term" value="P:negative regulation of macromolecule metabolic process"/>
    <property type="evidence" value="ECO:0007669"/>
    <property type="project" value="UniProtKB-ARBA"/>
</dbReference>
<keyword evidence="17" id="KW-0539">Nucleus</keyword>
<evidence type="ECO:0000256" key="10">
    <source>
        <dbReference type="ARBA" id="ARBA00022801"/>
    </source>
</evidence>
<evidence type="ECO:0000256" key="24">
    <source>
        <dbReference type="ARBA" id="ARBA00078243"/>
    </source>
</evidence>
<dbReference type="GO" id="GO:0051301">
    <property type="term" value="P:cell division"/>
    <property type="evidence" value="ECO:0007669"/>
    <property type="project" value="UniProtKB-KW"/>
</dbReference>
<evidence type="ECO:0000256" key="9">
    <source>
        <dbReference type="ARBA" id="ARBA00022763"/>
    </source>
</evidence>
<dbReference type="PROSITE" id="PS51194">
    <property type="entry name" value="HELICASE_CTER"/>
    <property type="match status" value="1"/>
</dbReference>
<evidence type="ECO:0000256" key="26">
    <source>
        <dbReference type="SAM" id="MobiDB-lite"/>
    </source>
</evidence>
<evidence type="ECO:0000259" key="28">
    <source>
        <dbReference type="PROSITE" id="PS51194"/>
    </source>
</evidence>
<proteinExistence type="inferred from homology"/>
<evidence type="ECO:0000256" key="16">
    <source>
        <dbReference type="ARBA" id="ARBA00023235"/>
    </source>
</evidence>
<dbReference type="InterPro" id="IPR001650">
    <property type="entry name" value="Helicase_C-like"/>
</dbReference>
<dbReference type="GO" id="GO:0005524">
    <property type="term" value="F:ATP binding"/>
    <property type="evidence" value="ECO:0007669"/>
    <property type="project" value="UniProtKB-KW"/>
</dbReference>
<dbReference type="CDD" id="cd18794">
    <property type="entry name" value="SF2_C_RecQ"/>
    <property type="match status" value="1"/>
</dbReference>
<dbReference type="Gene3D" id="6.10.250.2460">
    <property type="match status" value="1"/>
</dbReference>
<dbReference type="GeneID" id="111182821"/>
<feature type="domain" description="Helicase ATP-binding" evidence="27">
    <location>
        <begin position="38"/>
        <end position="212"/>
    </location>
</feature>
<keyword evidence="7" id="KW-0479">Metal-binding</keyword>
<feature type="compositionally biased region" description="Polar residues" evidence="26">
    <location>
        <begin position="787"/>
        <end position="796"/>
    </location>
</feature>
<comment type="catalytic activity">
    <reaction evidence="21">
        <text>ATP + H2O = ADP + phosphate + H(+)</text>
        <dbReference type="Rhea" id="RHEA:13065"/>
        <dbReference type="ChEBI" id="CHEBI:15377"/>
        <dbReference type="ChEBI" id="CHEBI:15378"/>
        <dbReference type="ChEBI" id="CHEBI:30616"/>
        <dbReference type="ChEBI" id="CHEBI:43474"/>
        <dbReference type="ChEBI" id="CHEBI:456216"/>
    </reaction>
</comment>
<gene>
    <name evidence="30" type="primary">RECQL5</name>
</gene>
<dbReference type="Proteomes" id="UP000248483">
    <property type="component" value="Unplaced"/>
</dbReference>
<keyword evidence="18" id="KW-0131">Cell cycle</keyword>
<dbReference type="GO" id="GO:0005694">
    <property type="term" value="C:chromosome"/>
    <property type="evidence" value="ECO:0007669"/>
    <property type="project" value="InterPro"/>
</dbReference>
<comment type="similarity">
    <text evidence="3">Belongs to the helicase family. RecQ subfamily.</text>
</comment>
<dbReference type="GO" id="GO:0003677">
    <property type="term" value="F:DNA binding"/>
    <property type="evidence" value="ECO:0007669"/>
    <property type="project" value="UniProtKB-KW"/>
</dbReference>
<keyword evidence="8" id="KW-0547">Nucleotide-binding</keyword>
<comment type="subcellular location">
    <subcellularLocation>
        <location evidence="2">Nucleus</location>
        <location evidence="2">Nucleoplasm</location>
    </subcellularLocation>
</comment>
<dbReference type="PANTHER" id="PTHR13710:SF152">
    <property type="entry name" value="ATP-DEPENDENT DNA HELICASE Q5"/>
    <property type="match status" value="1"/>
</dbReference>
<evidence type="ECO:0000256" key="12">
    <source>
        <dbReference type="ARBA" id="ARBA00022833"/>
    </source>
</evidence>
<dbReference type="GO" id="GO:0000724">
    <property type="term" value="P:double-strand break repair via homologous recombination"/>
    <property type="evidence" value="ECO:0007669"/>
    <property type="project" value="TreeGrafter"/>
</dbReference>
<feature type="compositionally biased region" description="Low complexity" evidence="26">
    <location>
        <begin position="611"/>
        <end position="620"/>
    </location>
</feature>
<evidence type="ECO:0000256" key="21">
    <source>
        <dbReference type="ARBA" id="ARBA00049360"/>
    </source>
</evidence>
<evidence type="ECO:0000256" key="6">
    <source>
        <dbReference type="ARBA" id="ARBA00022705"/>
    </source>
</evidence>
<dbReference type="GO" id="GO:0005654">
    <property type="term" value="C:nucleoplasm"/>
    <property type="evidence" value="ECO:0007669"/>
    <property type="project" value="UniProtKB-SubCell"/>
</dbReference>
<dbReference type="SMART" id="SM00490">
    <property type="entry name" value="HELICc"/>
    <property type="match status" value="1"/>
</dbReference>
<evidence type="ECO:0000256" key="11">
    <source>
        <dbReference type="ARBA" id="ARBA00022806"/>
    </source>
</evidence>
<keyword evidence="5" id="KW-0132">Cell division</keyword>
<dbReference type="Pfam" id="PF00270">
    <property type="entry name" value="DEAD"/>
    <property type="match status" value="1"/>
</dbReference>
<evidence type="ECO:0000256" key="22">
    <source>
        <dbReference type="ARBA" id="ARBA00074289"/>
    </source>
</evidence>
<dbReference type="GO" id="GO:0016787">
    <property type="term" value="F:hydrolase activity"/>
    <property type="evidence" value="ECO:0007669"/>
    <property type="project" value="UniProtKB-KW"/>
</dbReference>
<evidence type="ECO:0000256" key="18">
    <source>
        <dbReference type="ARBA" id="ARBA00023306"/>
    </source>
</evidence>
<feature type="region of interest" description="Disordered" evidence="26">
    <location>
        <begin position="695"/>
        <end position="803"/>
    </location>
</feature>
<evidence type="ECO:0000256" key="2">
    <source>
        <dbReference type="ARBA" id="ARBA00004642"/>
    </source>
</evidence>
<keyword evidence="16" id="KW-0413">Isomerase</keyword>
<keyword evidence="14" id="KW-0238">DNA-binding</keyword>
<dbReference type="InterPro" id="IPR027417">
    <property type="entry name" value="P-loop_NTPase"/>
</dbReference>
<keyword evidence="11 30" id="KW-0347">Helicase</keyword>
<protein>
    <recommendedName>
        <fullName evidence="22">ATP-dependent DNA helicase Q5</fullName>
        <ecNumber evidence="20">5.6.2.4</ecNumber>
    </recommendedName>
    <alternativeName>
        <fullName evidence="23">DNA 3'-5' helicase RecQ5</fullName>
    </alternativeName>
    <alternativeName>
        <fullName evidence="24">DNA helicase, RecQ-like type 5</fullName>
    </alternativeName>
    <alternativeName>
        <fullName evidence="25">RecQ protein-like 5</fullName>
    </alternativeName>
</protein>
<dbReference type="PROSITE" id="PS00690">
    <property type="entry name" value="DEAH_ATP_HELICASE"/>
    <property type="match status" value="1"/>
</dbReference>
<comment type="catalytic activity">
    <reaction evidence="19">
        <text>Couples ATP hydrolysis with the unwinding of duplex DNA by translocating in the 3'-5' direction.</text>
        <dbReference type="EC" id="5.6.2.4"/>
    </reaction>
</comment>
<evidence type="ECO:0000256" key="5">
    <source>
        <dbReference type="ARBA" id="ARBA00022618"/>
    </source>
</evidence>
<dbReference type="InterPro" id="IPR011545">
    <property type="entry name" value="DEAD/DEAH_box_helicase_dom"/>
</dbReference>
<dbReference type="AlphaFoldDB" id="A0A2Y9PHM9"/>
<dbReference type="Gene3D" id="6.10.250.3140">
    <property type="match status" value="1"/>
</dbReference>
<dbReference type="CTD" id="9400"/>
<evidence type="ECO:0000259" key="27">
    <source>
        <dbReference type="PROSITE" id="PS51192"/>
    </source>
</evidence>
<dbReference type="PANTHER" id="PTHR13710">
    <property type="entry name" value="DNA HELICASE RECQ FAMILY MEMBER"/>
    <property type="match status" value="1"/>
</dbReference>
<keyword evidence="9" id="KW-0227">DNA damage</keyword>
<dbReference type="Pfam" id="PF06959">
    <property type="entry name" value="RecQ5"/>
    <property type="match status" value="1"/>
</dbReference>
<accession>A0A2Y9PHM9</accession>
<keyword evidence="4" id="KW-0597">Phosphoprotein</keyword>
<dbReference type="EC" id="5.6.2.4" evidence="20"/>
<evidence type="ECO:0000313" key="29">
    <source>
        <dbReference type="Proteomes" id="UP000248483"/>
    </source>
</evidence>
<dbReference type="GO" id="GO:0009378">
    <property type="term" value="F:four-way junction helicase activity"/>
    <property type="evidence" value="ECO:0007669"/>
    <property type="project" value="TreeGrafter"/>
</dbReference>
<keyword evidence="6" id="KW-0235">DNA replication</keyword>
<name>A0A2Y9PHM9_DELLE</name>
<evidence type="ECO:0000256" key="25">
    <source>
        <dbReference type="ARBA" id="ARBA00084014"/>
    </source>
</evidence>
<evidence type="ECO:0000256" key="4">
    <source>
        <dbReference type="ARBA" id="ARBA00022553"/>
    </source>
</evidence>
<dbReference type="GO" id="GO:0006260">
    <property type="term" value="P:DNA replication"/>
    <property type="evidence" value="ECO:0007669"/>
    <property type="project" value="UniProtKB-KW"/>
</dbReference>
<evidence type="ECO:0000256" key="14">
    <source>
        <dbReference type="ARBA" id="ARBA00023125"/>
    </source>
</evidence>
<sequence length="917" mass="100487">MSTNSSSPFDPERRVRSTLKKVFGFDSFKTPLQERATMAVVKGDKDVFVCMPTGAGKSLCYQLPALLAKGITIVISPLIALIQDQVDHLLALKVQVSTLNSKLSAQQKKELLCDLEQEKPWTKLLYITPEMAASASFQPALNSLASRHLLSYLVVDEAHCVSQWGHDFRPDYLRLGALRPRLAHAPCVALTATATPQVREDVFAALQLKQPVATFKTPCFRANLFYDVQFKELLPDPYGNLRDFCLKALGQKADKGLLSGCGIVYCRTREACEQLAIELSYRGVNAKAYHAGLKAPERTLVQNEWMEEKVPVIVATISFGMGVDKANVRFVAHWNIAKSMAGYYQESGRAGRDGKPSWCRLYYSRNDRDQVSFLIRKEVAKLQEKRGNKASDKAAVLAFDALVAFCEELGYNEGSEGSGDEGRDEAHKREWNLFYQKQMRLRKGKDPKIEEFVPPDADCPLKEASSRKIPRLTVKAREHCLGLLEEALSNNRQAAGSTDGSDLQAKAVELEHETFRNAKVANLYKASVLKKVAEIHKASKDGQLYDVGGGARSCSAQAKPPEPTEYDIRPASQVYSLKPKRVGAGFPKGSCTFQTAPQLMEKTRLKEQDPRPVQGGEQEPPGQPRGRQDEDRAEPLPRPRAEAPGSGAHCGAPSPEKKAKGPSPGSPTAKARVGKKQQLLAAAALKDSQNIARFFYQRTESSPPLTSAPGAEGASPSRDGARGPLTAPEKCTGEEDGAMGHLAAHPQTEECSEEGPSACLLLRDQRPPEGQPTPTKEAQRGKRPRPQQENPESQAQKRPCPSAKVSILAETKGSVSASDQGSLKPQGSCQLLAPGISLKEAANIVVKCLTPFYKEGKFASKELFKAFARHLSHSLTQNLSPGRSVKEEAQNVIKQFFHGRARCESEADWHGLCGLQR</sequence>
<dbReference type="GO" id="GO:0045934">
    <property type="term" value="P:negative regulation of nucleobase-containing compound metabolic process"/>
    <property type="evidence" value="ECO:0007669"/>
    <property type="project" value="UniProtKB-ARBA"/>
</dbReference>
<dbReference type="InterPro" id="IPR004589">
    <property type="entry name" value="DNA_helicase_ATP-dep_RecQ"/>
</dbReference>
<organism evidence="29 30">
    <name type="scientific">Delphinapterus leucas</name>
    <name type="common">Beluga whale</name>
    <dbReference type="NCBI Taxonomy" id="9749"/>
    <lineage>
        <taxon>Eukaryota</taxon>
        <taxon>Metazoa</taxon>
        <taxon>Chordata</taxon>
        <taxon>Craniata</taxon>
        <taxon>Vertebrata</taxon>
        <taxon>Euteleostomi</taxon>
        <taxon>Mammalia</taxon>
        <taxon>Eutheria</taxon>
        <taxon>Laurasiatheria</taxon>
        <taxon>Artiodactyla</taxon>
        <taxon>Whippomorpha</taxon>
        <taxon>Cetacea</taxon>
        <taxon>Odontoceti</taxon>
        <taxon>Monodontidae</taxon>
        <taxon>Delphinapterus</taxon>
    </lineage>
</organism>
<dbReference type="InterPro" id="IPR013257">
    <property type="entry name" value="SRI"/>
</dbReference>
<keyword evidence="12" id="KW-0862">Zinc</keyword>
<keyword evidence="10" id="KW-0378">Hydrolase</keyword>
<dbReference type="SMART" id="SM00487">
    <property type="entry name" value="DEXDc"/>
    <property type="match status" value="1"/>
</dbReference>
<dbReference type="GO" id="GO:0046872">
    <property type="term" value="F:metal ion binding"/>
    <property type="evidence" value="ECO:0007669"/>
    <property type="project" value="UniProtKB-KW"/>
</dbReference>
<dbReference type="FunFam" id="3.40.50.300:FF:000614">
    <property type="entry name" value="ATP-dependent DNA helicase"/>
    <property type="match status" value="1"/>
</dbReference>
<dbReference type="NCBIfam" id="TIGR00614">
    <property type="entry name" value="recQ_fam"/>
    <property type="match status" value="1"/>
</dbReference>
<reference evidence="30" key="1">
    <citation type="submission" date="2025-08" db="UniProtKB">
        <authorList>
            <consortium name="RefSeq"/>
        </authorList>
    </citation>
    <scope>IDENTIFICATION</scope>
    <source>
        <tissue evidence="30">Blood</tissue>
    </source>
</reference>
<keyword evidence="13" id="KW-0067">ATP-binding</keyword>